<feature type="transmembrane region" description="Helical" evidence="1">
    <location>
        <begin position="26"/>
        <end position="49"/>
    </location>
</feature>
<feature type="transmembrane region" description="Helical" evidence="1">
    <location>
        <begin position="87"/>
        <end position="110"/>
    </location>
</feature>
<name>G2MW54_9THEO</name>
<dbReference type="KEGG" id="twi:Thewi_0468"/>
<dbReference type="HOGENOM" id="CLU_2095768_0_0_9"/>
<gene>
    <name evidence="2" type="ORF">Thewi_0468</name>
</gene>
<evidence type="ECO:0000313" key="2">
    <source>
        <dbReference type="EMBL" id="AEM77942.1"/>
    </source>
</evidence>
<evidence type="ECO:0000256" key="1">
    <source>
        <dbReference type="SAM" id="Phobius"/>
    </source>
</evidence>
<dbReference type="STRING" id="697303.Thewi_0468"/>
<keyword evidence="3" id="KW-1185">Reference proteome</keyword>
<evidence type="ECO:0000313" key="3">
    <source>
        <dbReference type="Proteomes" id="UP000008276"/>
    </source>
</evidence>
<dbReference type="RefSeq" id="WP_014062290.1">
    <property type="nucleotide sequence ID" value="NC_015958.1"/>
</dbReference>
<feature type="transmembrane region" description="Helical" evidence="1">
    <location>
        <begin position="61"/>
        <end position="81"/>
    </location>
</feature>
<dbReference type="EMBL" id="CP002991">
    <property type="protein sequence ID" value="AEM77942.1"/>
    <property type="molecule type" value="Genomic_DNA"/>
</dbReference>
<accession>G2MW54</accession>
<organism evidence="2 3">
    <name type="scientific">Thermoanaerobacter wiegelii Rt8.B1</name>
    <dbReference type="NCBI Taxonomy" id="697303"/>
    <lineage>
        <taxon>Bacteria</taxon>
        <taxon>Bacillati</taxon>
        <taxon>Bacillota</taxon>
        <taxon>Clostridia</taxon>
        <taxon>Thermoanaerobacterales</taxon>
        <taxon>Thermoanaerobacteraceae</taxon>
        <taxon>Thermoanaerobacter</taxon>
    </lineage>
</organism>
<dbReference type="Proteomes" id="UP000008276">
    <property type="component" value="Chromosome"/>
</dbReference>
<protein>
    <submittedName>
        <fullName evidence="2">Uncharacterized protein</fullName>
    </submittedName>
</protein>
<keyword evidence="1" id="KW-0812">Transmembrane</keyword>
<reference evidence="2 3" key="1">
    <citation type="submission" date="2011-08" db="EMBL/GenBank/DDBJ databases">
        <title>Complete sequence of Thermoanaerobacter wiegelii Rt8.B1.</title>
        <authorList>
            <consortium name="US DOE Joint Genome Institute"/>
            <person name="Lucas S."/>
            <person name="Han J."/>
            <person name="Lapidus A."/>
            <person name="Cheng J.-F."/>
            <person name="Goodwin L."/>
            <person name="Pitluck S."/>
            <person name="Peters L."/>
            <person name="Mikhailova N."/>
            <person name="Zeytun A."/>
            <person name="Daligault H."/>
            <person name="Detter J.C."/>
            <person name="Han C."/>
            <person name="Tapia R."/>
            <person name="Land M."/>
            <person name="Hauser L."/>
            <person name="Kyrpides N."/>
            <person name="Ivanova N."/>
            <person name="Pagani I."/>
            <person name="Hemme C."/>
            <person name="Woyke T."/>
        </authorList>
    </citation>
    <scope>NUCLEOTIDE SEQUENCE [LARGE SCALE GENOMIC DNA]</scope>
    <source>
        <strain evidence="2 3">Rt8.B1</strain>
    </source>
</reference>
<proteinExistence type="predicted"/>
<sequence length="116" mass="13701">MRFKIKEEKGVRVLTGNPDQWVVGKATAMVIDEVILILGWIGLFLPYYCISQIRISKLLPIFLLLIYSLFELMIFDILYYNVYKMHILNFVIFITIFLIISLALIFSLMYEKKKVK</sequence>
<keyword evidence="1" id="KW-0472">Membrane</keyword>
<dbReference type="AlphaFoldDB" id="G2MW54"/>
<keyword evidence="1" id="KW-1133">Transmembrane helix</keyword>